<accession>A0A316WFD1</accession>
<evidence type="ECO:0000313" key="7">
    <source>
        <dbReference type="EMBL" id="PWN58836.1"/>
    </source>
</evidence>
<keyword evidence="2" id="KW-0673">Quorum sensing</keyword>
<gene>
    <name evidence="7" type="ORF">C1638_022055</name>
</gene>
<comment type="caution">
    <text evidence="7">The sequence shown here is derived from an EMBL/GenBank/DDBJ whole genome shotgun (WGS) entry which is preliminary data.</text>
</comment>
<dbReference type="InterPro" id="IPR016181">
    <property type="entry name" value="Acyl_CoA_acyltransferase"/>
</dbReference>
<evidence type="ECO:0000256" key="6">
    <source>
        <dbReference type="ARBA" id="ARBA00048576"/>
    </source>
</evidence>
<dbReference type="Pfam" id="PF00765">
    <property type="entry name" value="Autoind_synth"/>
    <property type="match status" value="1"/>
</dbReference>
<dbReference type="EMBL" id="PPEI02000024">
    <property type="protein sequence ID" value="PWN58836.1"/>
    <property type="molecule type" value="Genomic_DNA"/>
</dbReference>
<dbReference type="AlphaFoldDB" id="A0A316WFD1"/>
<sequence>MIVQSGRREEFDKKLLGEMHKLRAQVFKERKGWDVSVIDEMEIDGYDALSPYYMLIQEDTPEAQVFGCWRILDTTGPYMLKNTFPELLHGK</sequence>
<proteinExistence type="predicted"/>
<comment type="catalytic activity">
    <reaction evidence="6">
        <text>a fatty acyl-[ACP] + S-adenosyl-L-methionine = an N-acyl-L-homoserine lactone + S-methyl-5'-thioadenosine + holo-[ACP] + H(+)</text>
        <dbReference type="Rhea" id="RHEA:10096"/>
        <dbReference type="Rhea" id="RHEA-COMP:9685"/>
        <dbReference type="Rhea" id="RHEA-COMP:14125"/>
        <dbReference type="ChEBI" id="CHEBI:15378"/>
        <dbReference type="ChEBI" id="CHEBI:17509"/>
        <dbReference type="ChEBI" id="CHEBI:55474"/>
        <dbReference type="ChEBI" id="CHEBI:59789"/>
        <dbReference type="ChEBI" id="CHEBI:64479"/>
        <dbReference type="ChEBI" id="CHEBI:138651"/>
        <dbReference type="EC" id="2.3.1.184"/>
    </reaction>
</comment>
<keyword evidence="3" id="KW-0808">Transferase</keyword>
<name>A0A316WFD1_9FLAO</name>
<evidence type="ECO:0000256" key="4">
    <source>
        <dbReference type="ARBA" id="ARBA00022691"/>
    </source>
</evidence>
<reference evidence="7" key="1">
    <citation type="submission" date="2018-04" db="EMBL/GenBank/DDBJ databases">
        <title>Draft Genome Sequences of Chryseobacterium lactis NCTC11390T isolated from milk, Chryseobacterium oncorhynchi 701B-08T from rainbow trout, and Chryseobacterium viscerum 687B-08T from diseased fish.</title>
        <authorList>
            <person name="Jeong J.-J."/>
            <person name="Lee Y.J."/>
            <person name="Pathiraja D."/>
            <person name="Park B."/>
            <person name="Choi I.-G."/>
            <person name="Kim K.D."/>
        </authorList>
    </citation>
    <scope>NUCLEOTIDE SEQUENCE [LARGE SCALE GENOMIC DNA]</scope>
    <source>
        <strain evidence="7">701B-08</strain>
    </source>
</reference>
<dbReference type="InterPro" id="IPR018311">
    <property type="entry name" value="Autoind_synth_CS"/>
</dbReference>
<evidence type="ECO:0000256" key="5">
    <source>
        <dbReference type="ARBA" id="ARBA00022929"/>
    </source>
</evidence>
<evidence type="ECO:0000256" key="3">
    <source>
        <dbReference type="ARBA" id="ARBA00022679"/>
    </source>
</evidence>
<dbReference type="PRINTS" id="PR01549">
    <property type="entry name" value="AUTOINDCRSYN"/>
</dbReference>
<organism evidence="7 8">
    <name type="scientific">Chryseobacterium oncorhynchi</name>
    <dbReference type="NCBI Taxonomy" id="741074"/>
    <lineage>
        <taxon>Bacteria</taxon>
        <taxon>Pseudomonadati</taxon>
        <taxon>Bacteroidota</taxon>
        <taxon>Flavobacteriia</taxon>
        <taxon>Flavobacteriales</taxon>
        <taxon>Weeksellaceae</taxon>
        <taxon>Chryseobacterium group</taxon>
        <taxon>Chryseobacterium</taxon>
    </lineage>
</organism>
<dbReference type="PANTHER" id="PTHR39322:SF1">
    <property type="entry name" value="ISOVALERYL-HOMOSERINE LACTONE SYNTHASE"/>
    <property type="match status" value="1"/>
</dbReference>
<dbReference type="SUPFAM" id="SSF55729">
    <property type="entry name" value="Acyl-CoA N-acyltransferases (Nat)"/>
    <property type="match status" value="1"/>
</dbReference>
<dbReference type="GO" id="GO:0009372">
    <property type="term" value="P:quorum sensing"/>
    <property type="evidence" value="ECO:0007669"/>
    <property type="project" value="UniProtKB-KW"/>
</dbReference>
<feature type="non-terminal residue" evidence="7">
    <location>
        <position position="91"/>
    </location>
</feature>
<keyword evidence="5" id="KW-0071">Autoinducer synthesis</keyword>
<dbReference type="Gene3D" id="3.40.630.30">
    <property type="match status" value="1"/>
</dbReference>
<evidence type="ECO:0000256" key="2">
    <source>
        <dbReference type="ARBA" id="ARBA00022654"/>
    </source>
</evidence>
<dbReference type="PROSITE" id="PS00949">
    <property type="entry name" value="AUTOINDUCER_SYNTH_1"/>
    <property type="match status" value="1"/>
</dbReference>
<keyword evidence="4" id="KW-0949">S-adenosyl-L-methionine</keyword>
<dbReference type="Proteomes" id="UP000236182">
    <property type="component" value="Unassembled WGS sequence"/>
</dbReference>
<evidence type="ECO:0000256" key="1">
    <source>
        <dbReference type="ARBA" id="ARBA00012340"/>
    </source>
</evidence>
<dbReference type="GO" id="GO:0007165">
    <property type="term" value="P:signal transduction"/>
    <property type="evidence" value="ECO:0007669"/>
    <property type="project" value="TreeGrafter"/>
</dbReference>
<protein>
    <recommendedName>
        <fullName evidence="1">acyl-homoserine-lactone synthase</fullName>
        <ecNumber evidence="1">2.3.1.184</ecNumber>
    </recommendedName>
</protein>
<dbReference type="PROSITE" id="PS51187">
    <property type="entry name" value="AUTOINDUCER_SYNTH_2"/>
    <property type="match status" value="1"/>
</dbReference>
<dbReference type="PANTHER" id="PTHR39322">
    <property type="entry name" value="ACYL-HOMOSERINE-LACTONE SYNTHASE"/>
    <property type="match status" value="1"/>
</dbReference>
<dbReference type="EC" id="2.3.1.184" evidence="1"/>
<dbReference type="InterPro" id="IPR001690">
    <property type="entry name" value="Autoind_synthase"/>
</dbReference>
<evidence type="ECO:0000313" key="8">
    <source>
        <dbReference type="Proteomes" id="UP000236182"/>
    </source>
</evidence>
<keyword evidence="8" id="KW-1185">Reference proteome</keyword>
<dbReference type="GO" id="GO:0061579">
    <property type="term" value="F:N-acyl homoserine lactone synthase activity"/>
    <property type="evidence" value="ECO:0007669"/>
    <property type="project" value="UniProtKB-EC"/>
</dbReference>